<protein>
    <submittedName>
        <fullName evidence="1">Uncharacterized protein</fullName>
    </submittedName>
</protein>
<organism evidence="1 2">
    <name type="scientific">Pochonia chlamydosporia 170</name>
    <dbReference type="NCBI Taxonomy" id="1380566"/>
    <lineage>
        <taxon>Eukaryota</taxon>
        <taxon>Fungi</taxon>
        <taxon>Dikarya</taxon>
        <taxon>Ascomycota</taxon>
        <taxon>Pezizomycotina</taxon>
        <taxon>Sordariomycetes</taxon>
        <taxon>Hypocreomycetidae</taxon>
        <taxon>Hypocreales</taxon>
        <taxon>Clavicipitaceae</taxon>
        <taxon>Pochonia</taxon>
    </lineage>
</organism>
<accession>A0A179FVG0</accession>
<comment type="caution">
    <text evidence="1">The sequence shown here is derived from an EMBL/GenBank/DDBJ whole genome shotgun (WGS) entry which is preliminary data.</text>
</comment>
<name>A0A179FVG0_METCM</name>
<evidence type="ECO:0000313" key="1">
    <source>
        <dbReference type="EMBL" id="OAQ68979.2"/>
    </source>
</evidence>
<evidence type="ECO:0000313" key="2">
    <source>
        <dbReference type="Proteomes" id="UP000078397"/>
    </source>
</evidence>
<reference evidence="1 2" key="1">
    <citation type="journal article" date="2016" name="PLoS Pathog.">
        <title>Biosynthesis of antibiotic leucinostatins in bio-control fungus Purpureocillium lilacinum and their inhibition on phytophthora revealed by genome mining.</title>
        <authorList>
            <person name="Wang G."/>
            <person name="Liu Z."/>
            <person name="Lin R."/>
            <person name="Li E."/>
            <person name="Mao Z."/>
            <person name="Ling J."/>
            <person name="Yang Y."/>
            <person name="Yin W.B."/>
            <person name="Xie B."/>
        </authorList>
    </citation>
    <scope>NUCLEOTIDE SEQUENCE [LARGE SCALE GENOMIC DNA]</scope>
    <source>
        <strain evidence="1">170</strain>
    </source>
</reference>
<dbReference type="RefSeq" id="XP_018145829.2">
    <property type="nucleotide sequence ID" value="XM_018284367.2"/>
</dbReference>
<dbReference type="AlphaFoldDB" id="A0A179FVG0"/>
<dbReference type="Proteomes" id="UP000078397">
    <property type="component" value="Unassembled WGS sequence"/>
</dbReference>
<dbReference type="EMBL" id="LSBJ02000003">
    <property type="protein sequence ID" value="OAQ68979.2"/>
    <property type="molecule type" value="Genomic_DNA"/>
</dbReference>
<sequence length="81" mass="9016">MLSLLSLTDKTHHEIVEKTAQEASKPHLAMAELVKSRLVPCPVSPFPNSTADLYGTSKCMWTLIASHQCSHDAYIDYQSLE</sequence>
<keyword evidence="2" id="KW-1185">Reference proteome</keyword>
<dbReference type="GeneID" id="28848361"/>
<dbReference type="KEGG" id="pchm:VFPPC_05125"/>
<gene>
    <name evidence="1" type="ORF">VFPPC_05125</name>
</gene>
<proteinExistence type="predicted"/>